<dbReference type="InterPro" id="IPR002559">
    <property type="entry name" value="Transposase_11"/>
</dbReference>
<dbReference type="Proteomes" id="UP001595923">
    <property type="component" value="Unassembled WGS sequence"/>
</dbReference>
<gene>
    <name evidence="3" type="ORF">ACFO4E_08465</name>
</gene>
<sequence>MIEGALVFLEVEALPSRRSPQPLWLWTSAVGLGPGEVDRLWQAYLRRFDIEHTFRFLKQQLGWNAPRLRDPAAADRWGWIVIAAYTRLRLARCVVGDVRLPWQRPAEPGRLSPSRVRRGFRRIRALLPVPAGVPRGSRPGPGRPRGSRNKRPAPRHGVPKKNKTGTMSCAGDKQAS</sequence>
<feature type="compositionally biased region" description="Basic residues" evidence="1">
    <location>
        <begin position="145"/>
        <end position="163"/>
    </location>
</feature>
<name>A0ABV9DU28_9ACTN</name>
<proteinExistence type="predicted"/>
<protein>
    <submittedName>
        <fullName evidence="3">Transposase</fullName>
    </submittedName>
</protein>
<dbReference type="RefSeq" id="WP_378572579.1">
    <property type="nucleotide sequence ID" value="NZ_JBHSFQ010000005.1"/>
</dbReference>
<dbReference type="EMBL" id="JBHSFQ010000005">
    <property type="protein sequence ID" value="MFC4561888.1"/>
    <property type="molecule type" value="Genomic_DNA"/>
</dbReference>
<reference evidence="4" key="1">
    <citation type="journal article" date="2019" name="Int. J. Syst. Evol. Microbiol.">
        <title>The Global Catalogue of Microorganisms (GCM) 10K type strain sequencing project: providing services to taxonomists for standard genome sequencing and annotation.</title>
        <authorList>
            <consortium name="The Broad Institute Genomics Platform"/>
            <consortium name="The Broad Institute Genome Sequencing Center for Infectious Disease"/>
            <person name="Wu L."/>
            <person name="Ma J."/>
        </authorList>
    </citation>
    <scope>NUCLEOTIDE SEQUENCE [LARGE SCALE GENOMIC DNA]</scope>
    <source>
        <strain evidence="4">XZYJ18</strain>
    </source>
</reference>
<dbReference type="SUPFAM" id="SSF53098">
    <property type="entry name" value="Ribonuclease H-like"/>
    <property type="match status" value="1"/>
</dbReference>
<organism evidence="3 4">
    <name type="scientific">Nocardiopsis mangrovi</name>
    <dbReference type="NCBI Taxonomy" id="1179818"/>
    <lineage>
        <taxon>Bacteria</taxon>
        <taxon>Bacillati</taxon>
        <taxon>Actinomycetota</taxon>
        <taxon>Actinomycetes</taxon>
        <taxon>Streptosporangiales</taxon>
        <taxon>Nocardiopsidaceae</taxon>
        <taxon>Nocardiopsis</taxon>
    </lineage>
</organism>
<feature type="region of interest" description="Disordered" evidence="1">
    <location>
        <begin position="130"/>
        <end position="176"/>
    </location>
</feature>
<feature type="compositionally biased region" description="Low complexity" evidence="1">
    <location>
        <begin position="130"/>
        <end position="140"/>
    </location>
</feature>
<evidence type="ECO:0000313" key="4">
    <source>
        <dbReference type="Proteomes" id="UP001595923"/>
    </source>
</evidence>
<comment type="caution">
    <text evidence="3">The sequence shown here is derived from an EMBL/GenBank/DDBJ whole genome shotgun (WGS) entry which is preliminary data.</text>
</comment>
<evidence type="ECO:0000313" key="3">
    <source>
        <dbReference type="EMBL" id="MFC4561888.1"/>
    </source>
</evidence>
<accession>A0ABV9DU28</accession>
<feature type="domain" description="Transposase IS4-like" evidence="2">
    <location>
        <begin position="39"/>
        <end position="86"/>
    </location>
</feature>
<dbReference type="Pfam" id="PF01609">
    <property type="entry name" value="DDE_Tnp_1"/>
    <property type="match status" value="1"/>
</dbReference>
<dbReference type="InterPro" id="IPR012337">
    <property type="entry name" value="RNaseH-like_sf"/>
</dbReference>
<keyword evidence="4" id="KW-1185">Reference proteome</keyword>
<evidence type="ECO:0000256" key="1">
    <source>
        <dbReference type="SAM" id="MobiDB-lite"/>
    </source>
</evidence>
<evidence type="ECO:0000259" key="2">
    <source>
        <dbReference type="Pfam" id="PF01609"/>
    </source>
</evidence>